<evidence type="ECO:0000256" key="1">
    <source>
        <dbReference type="RuleBase" id="RU003818"/>
    </source>
</evidence>
<dbReference type="PANTHER" id="PTHR21719:SF1">
    <property type="entry name" value="FI06402P-RELATED"/>
    <property type="match status" value="1"/>
</dbReference>
<dbReference type="PROSITE" id="PS50278">
    <property type="entry name" value="PDGF_2"/>
    <property type="match status" value="1"/>
</dbReference>
<reference evidence="3" key="2">
    <citation type="submission" date="2023-03" db="EMBL/GenBank/DDBJ databases">
        <authorList>
            <person name="Inwood S.N."/>
            <person name="Skelly J.G."/>
            <person name="Guhlin J."/>
            <person name="Harrop T.W.R."/>
            <person name="Goldson S.G."/>
            <person name="Dearden P.K."/>
        </authorList>
    </citation>
    <scope>NUCLEOTIDE SEQUENCE</scope>
    <source>
        <strain evidence="3">Irish</strain>
        <tissue evidence="3">Whole body</tissue>
    </source>
</reference>
<dbReference type="SUPFAM" id="SSF57501">
    <property type="entry name" value="Cystine-knot cytokines"/>
    <property type="match status" value="1"/>
</dbReference>
<dbReference type="EMBL" id="JAQQBS010001424">
    <property type="protein sequence ID" value="KAK0158433.1"/>
    <property type="molecule type" value="Genomic_DNA"/>
</dbReference>
<comment type="similarity">
    <text evidence="1">Belongs to the PDGF/VEGF growth factor family.</text>
</comment>
<evidence type="ECO:0000313" key="4">
    <source>
        <dbReference type="Proteomes" id="UP001168990"/>
    </source>
</evidence>
<proteinExistence type="inferred from homology"/>
<dbReference type="SMART" id="SM00141">
    <property type="entry name" value="PDGF"/>
    <property type="match status" value="1"/>
</dbReference>
<protein>
    <recommendedName>
        <fullName evidence="2">Platelet-derived growth factor (PDGF) family profile domain-containing protein</fullName>
    </recommendedName>
</protein>
<feature type="domain" description="Platelet-derived growth factor (PDGF) family profile" evidence="2">
    <location>
        <begin position="60"/>
        <end position="124"/>
    </location>
</feature>
<dbReference type="PANTHER" id="PTHR21719">
    <property type="entry name" value="FI06402P-RELATED"/>
    <property type="match status" value="1"/>
</dbReference>
<dbReference type="Proteomes" id="UP001168990">
    <property type="component" value="Unassembled WGS sequence"/>
</dbReference>
<dbReference type="GO" id="GO:0035099">
    <property type="term" value="P:hemocyte migration"/>
    <property type="evidence" value="ECO:0007669"/>
    <property type="project" value="TreeGrafter"/>
</dbReference>
<dbReference type="GO" id="GO:0016020">
    <property type="term" value="C:membrane"/>
    <property type="evidence" value="ECO:0007669"/>
    <property type="project" value="InterPro"/>
</dbReference>
<name>A0AA39C5Z2_9HYME</name>
<evidence type="ECO:0000313" key="3">
    <source>
        <dbReference type="EMBL" id="KAK0158433.1"/>
    </source>
</evidence>
<reference evidence="3" key="1">
    <citation type="journal article" date="2023" name="bioRxiv">
        <title>Scaffold-level genome assemblies of two parasitoid biocontrol wasps reveal the parthenogenesis mechanism and an associated novel virus.</title>
        <authorList>
            <person name="Inwood S."/>
            <person name="Skelly J."/>
            <person name="Guhlin J."/>
            <person name="Harrop T."/>
            <person name="Goldson S."/>
            <person name="Dearden P."/>
        </authorList>
    </citation>
    <scope>NUCLEOTIDE SEQUENCE</scope>
    <source>
        <strain evidence="3">Irish</strain>
        <tissue evidence="3">Whole body</tissue>
    </source>
</reference>
<dbReference type="AlphaFoldDB" id="A0AA39C5Z2"/>
<dbReference type="Pfam" id="PF00341">
    <property type="entry name" value="PDGF"/>
    <property type="match status" value="1"/>
</dbReference>
<keyword evidence="1" id="KW-0339">Growth factor</keyword>
<dbReference type="GO" id="GO:0008083">
    <property type="term" value="F:growth factor activity"/>
    <property type="evidence" value="ECO:0007669"/>
    <property type="project" value="UniProtKB-KW"/>
</dbReference>
<gene>
    <name evidence="3" type="ORF">PV328_009435</name>
</gene>
<dbReference type="InterPro" id="IPR000072">
    <property type="entry name" value="PDGF/VEGF_dom"/>
</dbReference>
<comment type="caution">
    <text evidence="3">The sequence shown here is derived from an EMBL/GenBank/DDBJ whole genome shotgun (WGS) entry which is preliminary data.</text>
</comment>
<dbReference type="InterPro" id="IPR029034">
    <property type="entry name" value="Cystine-knot_cytokine"/>
</dbReference>
<organism evidence="3 4">
    <name type="scientific">Microctonus aethiopoides</name>
    <dbReference type="NCBI Taxonomy" id="144406"/>
    <lineage>
        <taxon>Eukaryota</taxon>
        <taxon>Metazoa</taxon>
        <taxon>Ecdysozoa</taxon>
        <taxon>Arthropoda</taxon>
        <taxon>Hexapoda</taxon>
        <taxon>Insecta</taxon>
        <taxon>Pterygota</taxon>
        <taxon>Neoptera</taxon>
        <taxon>Endopterygota</taxon>
        <taxon>Hymenoptera</taxon>
        <taxon>Apocrita</taxon>
        <taxon>Ichneumonoidea</taxon>
        <taxon>Braconidae</taxon>
        <taxon>Euphorinae</taxon>
        <taxon>Microctonus</taxon>
    </lineage>
</organism>
<accession>A0AA39C5Z2</accession>
<sequence>MCNTPAVLSAPTRWNFSTDFPALNRSLKFKCDKPQLRAYNLIDLMIYQGYSVNNERPHQPSYLVVHRCDGHAGCCNVENKICMPVKDSIYYEELELEFLVIDSQNHSTTKRKTISIEQHRKCKCSVAHYTERIDLERERPSIKFV</sequence>
<dbReference type="Gene3D" id="2.10.90.10">
    <property type="entry name" value="Cystine-knot cytokines"/>
    <property type="match status" value="1"/>
</dbReference>
<keyword evidence="4" id="KW-1185">Reference proteome</keyword>
<evidence type="ECO:0000259" key="2">
    <source>
        <dbReference type="PROSITE" id="PS50278"/>
    </source>
</evidence>